<evidence type="ECO:0000313" key="10">
    <source>
        <dbReference type="RefSeq" id="XP_022244521.1"/>
    </source>
</evidence>
<feature type="compositionally biased region" description="Basic and acidic residues" evidence="5">
    <location>
        <begin position="28"/>
        <end position="46"/>
    </location>
</feature>
<protein>
    <submittedName>
        <fullName evidence="8 9">TATA element modulatory factor-like</fullName>
    </submittedName>
</protein>
<keyword evidence="2" id="KW-0333">Golgi apparatus</keyword>
<feature type="compositionally biased region" description="Polar residues" evidence="5">
    <location>
        <begin position="515"/>
        <end position="535"/>
    </location>
</feature>
<dbReference type="PANTHER" id="PTHR46515">
    <property type="entry name" value="TATA ELEMENT MODULATORY FACTOR TMF1"/>
    <property type="match status" value="1"/>
</dbReference>
<feature type="compositionally biased region" description="Low complexity" evidence="5">
    <location>
        <begin position="586"/>
        <end position="598"/>
    </location>
</feature>
<feature type="coiled-coil region" evidence="4">
    <location>
        <begin position="727"/>
        <end position="1050"/>
    </location>
</feature>
<evidence type="ECO:0000256" key="4">
    <source>
        <dbReference type="SAM" id="Coils"/>
    </source>
</evidence>
<organism evidence="7 9">
    <name type="scientific">Limulus polyphemus</name>
    <name type="common">Atlantic horseshoe crab</name>
    <dbReference type="NCBI Taxonomy" id="6850"/>
    <lineage>
        <taxon>Eukaryota</taxon>
        <taxon>Metazoa</taxon>
        <taxon>Ecdysozoa</taxon>
        <taxon>Arthropoda</taxon>
        <taxon>Chelicerata</taxon>
        <taxon>Merostomata</taxon>
        <taxon>Xiphosura</taxon>
        <taxon>Limulidae</taxon>
        <taxon>Limulus</taxon>
    </lineage>
</organism>
<evidence type="ECO:0000256" key="5">
    <source>
        <dbReference type="SAM" id="MobiDB-lite"/>
    </source>
</evidence>
<feature type="region of interest" description="Disordered" evidence="5">
    <location>
        <begin position="515"/>
        <end position="546"/>
    </location>
</feature>
<dbReference type="RefSeq" id="XP_022244527.1">
    <property type="nucleotide sequence ID" value="XM_022388819.1"/>
</dbReference>
<dbReference type="RefSeq" id="XP_013777081.1">
    <property type="nucleotide sequence ID" value="XM_013921627.2"/>
</dbReference>
<evidence type="ECO:0000313" key="14">
    <source>
        <dbReference type="RefSeq" id="XP_022244525.1"/>
    </source>
</evidence>
<dbReference type="RefSeq" id="XP_022244526.1">
    <property type="nucleotide sequence ID" value="XM_022388818.1"/>
</dbReference>
<evidence type="ECO:0000259" key="6">
    <source>
        <dbReference type="Pfam" id="PF12325"/>
    </source>
</evidence>
<feature type="compositionally biased region" description="Basic and acidic residues" evidence="5">
    <location>
        <begin position="566"/>
        <end position="585"/>
    </location>
</feature>
<evidence type="ECO:0000313" key="7">
    <source>
        <dbReference type="Proteomes" id="UP000694941"/>
    </source>
</evidence>
<evidence type="ECO:0000256" key="3">
    <source>
        <dbReference type="ARBA" id="ARBA00023054"/>
    </source>
</evidence>
<evidence type="ECO:0000313" key="15">
    <source>
        <dbReference type="RefSeq" id="XP_022244526.1"/>
    </source>
</evidence>
<proteinExistence type="predicted"/>
<dbReference type="RefSeq" id="XP_022244523.1">
    <property type="nucleotide sequence ID" value="XM_022388815.1"/>
</dbReference>
<keyword evidence="3 4" id="KW-0175">Coiled coil</keyword>
<evidence type="ECO:0000313" key="9">
    <source>
        <dbReference type="RefSeq" id="XP_013777081.1"/>
    </source>
</evidence>
<feature type="region of interest" description="Disordered" evidence="5">
    <location>
        <begin position="28"/>
        <end position="52"/>
    </location>
</feature>
<feature type="domain" description="TATA element modulatory factor 1 TATA binding" evidence="6">
    <location>
        <begin position="1262"/>
        <end position="1369"/>
    </location>
</feature>
<dbReference type="RefSeq" id="XP_022244524.1">
    <property type="nucleotide sequence ID" value="XM_022388816.1"/>
</dbReference>
<reference evidence="8 9" key="1">
    <citation type="submission" date="2025-05" db="UniProtKB">
        <authorList>
            <consortium name="RefSeq"/>
        </authorList>
    </citation>
    <scope>IDENTIFICATION</scope>
    <source>
        <tissue evidence="8 9">Muscle</tissue>
    </source>
</reference>
<evidence type="ECO:0000313" key="16">
    <source>
        <dbReference type="RefSeq" id="XP_022244527.1"/>
    </source>
</evidence>
<dbReference type="InterPro" id="IPR052602">
    <property type="entry name" value="Growth_transcription_reg"/>
</dbReference>
<dbReference type="RefSeq" id="XP_022244525.1">
    <property type="nucleotide sequence ID" value="XM_022388817.1"/>
</dbReference>
<evidence type="ECO:0000313" key="17">
    <source>
        <dbReference type="RefSeq" id="XP_022244529.1"/>
    </source>
</evidence>
<dbReference type="PANTHER" id="PTHR46515:SF1">
    <property type="entry name" value="TATA ELEMENT MODULATORY FACTOR"/>
    <property type="match status" value="1"/>
</dbReference>
<feature type="compositionally biased region" description="Acidic residues" evidence="5">
    <location>
        <begin position="704"/>
        <end position="713"/>
    </location>
</feature>
<evidence type="ECO:0000313" key="8">
    <source>
        <dbReference type="RefSeq" id="XP_013777080.1"/>
    </source>
</evidence>
<dbReference type="RefSeq" id="XP_022244521.1">
    <property type="nucleotide sequence ID" value="XM_022388813.1"/>
</dbReference>
<dbReference type="InterPro" id="IPR022092">
    <property type="entry name" value="TMF_DNA-bd"/>
</dbReference>
<comment type="subcellular location">
    <subcellularLocation>
        <location evidence="1">Golgi apparatus</location>
    </subcellularLocation>
</comment>
<dbReference type="Pfam" id="PF12325">
    <property type="entry name" value="TMF_TATA_bd"/>
    <property type="match status" value="1"/>
</dbReference>
<dbReference type="GeneID" id="106461773"/>
<dbReference type="RefSeq" id="XP_013777080.1">
    <property type="nucleotide sequence ID" value="XM_013921626.2"/>
</dbReference>
<feature type="region of interest" description="Disordered" evidence="5">
    <location>
        <begin position="566"/>
        <end position="598"/>
    </location>
</feature>
<evidence type="ECO:0000256" key="1">
    <source>
        <dbReference type="ARBA" id="ARBA00004555"/>
    </source>
</evidence>
<dbReference type="Proteomes" id="UP000694941">
    <property type="component" value="Unplaced"/>
</dbReference>
<name>A0ABM1B8Q0_LIMPO</name>
<feature type="region of interest" description="Disordered" evidence="5">
    <location>
        <begin position="1200"/>
        <end position="1228"/>
    </location>
</feature>
<dbReference type="Pfam" id="PF12329">
    <property type="entry name" value="TMF_DNA_bd"/>
    <property type="match status" value="1"/>
</dbReference>
<gene>
    <name evidence="8 9 10 11 12 13 14 15 16 17" type="primary">LOC106461773</name>
</gene>
<dbReference type="InterPro" id="IPR022091">
    <property type="entry name" value="TMF_TATA-bd"/>
</dbReference>
<evidence type="ECO:0000256" key="2">
    <source>
        <dbReference type="ARBA" id="ARBA00023034"/>
    </source>
</evidence>
<accession>A0ABM1B8Q0</accession>
<dbReference type="RefSeq" id="XP_022244529.1">
    <property type="nucleotide sequence ID" value="XM_022388821.1"/>
</dbReference>
<evidence type="ECO:0000313" key="13">
    <source>
        <dbReference type="RefSeq" id="XP_022244524.1"/>
    </source>
</evidence>
<evidence type="ECO:0000313" key="11">
    <source>
        <dbReference type="RefSeq" id="XP_022244522.1"/>
    </source>
</evidence>
<dbReference type="RefSeq" id="XP_022244522.1">
    <property type="nucleotide sequence ID" value="XM_022388814.1"/>
</dbReference>
<dbReference type="Gene3D" id="1.20.1170.10">
    <property type="match status" value="1"/>
</dbReference>
<feature type="region of interest" description="Disordered" evidence="5">
    <location>
        <begin position="632"/>
        <end position="698"/>
    </location>
</feature>
<evidence type="ECO:0000313" key="12">
    <source>
        <dbReference type="RefSeq" id="XP_022244523.1"/>
    </source>
</evidence>
<sequence>MSWFNTVSFVGFAKSALSSAQKKIDKALDIQEESEGSHRKTTDSAKQDSWSFQEQPKTNLLAVGQNTQPKKLEDLQTETTMLDPLEELKYNETYDKENSKFWSDWGLFFDSKETPGSFESIENLTAGSTAKYIGDTVVQQPQTSQVLQKKEDNMSALALFTTENKDTNDQVKFDSEVANSLSIYSDKSENFMNQNNDQKNVGFSSKKVLEIDSIMFNIEKVAQKEDHFQTKLYEPQGTSTECIVDRGEYLHKESKDRENVEETLYYCSQRTDDTSQKKDFKNFEFQNAEISRKDRILICDEEFDPLHKQFELPVTQNDSSDSETLTGSDLMAHSTEEKSLETFNLEDFEEKKLESITDMLHNNTSPKNRIKENISDTETDWQHNRKHIFFVENKEFVVSDNMSTEDEMFHQEMAQEDVKTILEQEQTDFQHQHLASSCNPNTLEEKQLECKQKLTEEEANVQKSNEIVSKKDRLCDSQTNTESSLSNKTVISTMQHDRSLDIPLFTELPVSSCDSQALSRDQENTPMEINIQNSSDEWEEKQNMETSQSEYFGELCQCFSVEKQEIRVSSEEDEPRDAKDWEARSSDSVGSHETSSSSSFVKCVMDDIDNTSSLPSTQGNSGSLSERSELQKLDFNSGHTSGDEVETTTSSDIEIISPNGDNGEYHRLSPLKHMWTLRPNNKSRSSESPSSDTGREGIMPAVQETEEESDLDGENIRKTPDSNTVAMDSMLKRMTEIEEVLNQREKKILELSRENIKLQESNSSLLNELSQVKEAYSNESRGVSGLTQEFTQRLADLDTKLQNATKERDKLFQDLETAKSEAASRLSVKETEKILQDKDQQIRELLQEGEKLSKQQLQQSNIIKKLRVKEKENDGIIKSQKETLEGQTKELDRLRKSLSAKDEQEKIHIEIIRQLKSTVQKQETEVSTLKSDLEDAHEKVVSLNKALQASSKELAELLRANAEKDSKVQEALLSAEIAAKEELRQTLEHVKQEYSRERETLQFQLLETRSMTSQLEQESQHQVGTLQTEIAELRYRLQEADQRTEDANQNISSATRPLLRQVENLQSTLRMQAMSFERLEKNLNEKLIESQKELMLAKESEKTAKETCKELKSKTNSLLSENLLLKQEVYTLTKQVEDNSKKLANIELEKEKSVSSNAYLKNTLEKKLSDLQKEKENLEAQTVLLQQQLDTEKRQAEVLKDQMKCSSGAVSRTSSRHSTSPSSHHLSFSNSLNQWEPDLVEPSEHFGWGSYSSSTAFNHFSKTSDATFLENLQSQLKQKESQLGLLQSQIEHLEQVKESMTQELVNLNEKIDHQDSELCVLKDLQSEFQDMEQKYNTLLQMYGEKVEEAEELKLDLEDVKLAFRNQLDALTREN</sequence>
<feature type="region of interest" description="Disordered" evidence="5">
    <location>
        <begin position="704"/>
        <end position="723"/>
    </location>
</feature>
<keyword evidence="7" id="KW-1185">Reference proteome</keyword>
<feature type="compositionally biased region" description="Low complexity" evidence="5">
    <location>
        <begin position="1211"/>
        <end position="1228"/>
    </location>
</feature>
<feature type="coiled-coil region" evidence="4">
    <location>
        <begin position="1269"/>
        <end position="1366"/>
    </location>
</feature>